<feature type="non-terminal residue" evidence="2">
    <location>
        <position position="1"/>
    </location>
</feature>
<dbReference type="Pfam" id="PF05380">
    <property type="entry name" value="Peptidase_A17"/>
    <property type="match status" value="1"/>
</dbReference>
<dbReference type="Pfam" id="PF03564">
    <property type="entry name" value="DUF1759"/>
    <property type="match status" value="1"/>
</dbReference>
<proteinExistence type="predicted"/>
<sequence>SLTEKLVSIEAQVATSQSIPNHHPNLSLPAIKLESFDGSDITRWPAYKYQLDSLILSQPHLNEVEKAFYVRSSLRSTALSLVSSIPTTQNFLQKIIDRLEKEYGRQDLTQATLLQSLLRIRSKSIRLEDQLDAVRSMINIVHTIDDSCGLNGLVTQQQIADRVHSRFIALIWRRKSDTLLGALQYMEDTIRTELEDVTITRAISERHQGSVSTSNNSDSTPNHKSKHTAVDHPRPTNGKSPKGPTCVFCGKHAYSGECTSVKSIKDRIEILKQKSLCFCCFSNKHATSACVKKCGVCSGKHNKAVCEKAFAASSNTVTALDPQPDRLYTARAVLTNPDDPDSIEACQANIHLDHGSQVTLITRDMVTRLSLVPIDRRRMAIHGIDNKHSAFDTLDIVRVGMHTNRGVVHIEAVVREGSSINTVHTHALSDEDINVVQSAIGPIPSRFSKESIISTDMLLSVGDTLELLENSIETRLPCGYRLVQSSIGPIIAGSNKPRAKPFNPVVSALTAHTEETLEQKIERMFSVDPAARVYETTEKEARKNANEIVDKHFDDTVQKQGDEYVVQYSLKPEATTDLPSNYDLAVSRLADVEKAFLQVKLHQSQRNMLRFLWLKDLDKPVSKQNIVIFRFCVTPFGVNASPSILNKVIHHHIKLNSKDCCPKLIHQLISNLYVDNVIINVDQPLSYMYSQSKFLFDSMSMNLRDFASNDQQFIDNVPDSDRAKNDDQKLLGLQWNTRTDQLPIRISISDKKDKMSKRTMLTFSDASKQAMAACVYSWSPNTIPSLLISKTRLAPIRSNSIIPKMELESLVMGHALIQFTVETLRKEFPSKEIHVYSYSDSAVVLHWCKPEFCKPVGVFVSNRTKKINEIRDQLSTVHSVQYHHPRHVRSEYNPADHATRGLSANEVNEPTHQWWIGPECLKNEPNSWPNYDLSTLQCPSFLSFPSVCSTVVLPPPMDIIIDLSRFSSFRKVINVTATVFRFISICASKHPSIHEKLKHLPDSSSPYLTASEK</sequence>
<dbReference type="InterPro" id="IPR043502">
    <property type="entry name" value="DNA/RNA_pol_sf"/>
</dbReference>
<dbReference type="Proteomes" id="UP001328107">
    <property type="component" value="Unassembled WGS sequence"/>
</dbReference>
<feature type="non-terminal residue" evidence="2">
    <location>
        <position position="1013"/>
    </location>
</feature>
<protein>
    <recommendedName>
        <fullName evidence="4">Peptidase A2 domain-containing protein</fullName>
    </recommendedName>
</protein>
<evidence type="ECO:0000313" key="2">
    <source>
        <dbReference type="EMBL" id="GMR30459.1"/>
    </source>
</evidence>
<dbReference type="InterPro" id="IPR005312">
    <property type="entry name" value="DUF1759"/>
</dbReference>
<dbReference type="PANTHER" id="PTHR22955:SF65">
    <property type="entry name" value="INTEGRASE CATALYTIC DOMAIN-CONTAINING PROTEIN"/>
    <property type="match status" value="1"/>
</dbReference>
<dbReference type="AlphaFoldDB" id="A0AAN4YZA0"/>
<dbReference type="InterPro" id="IPR008042">
    <property type="entry name" value="Retrotrans_Pao"/>
</dbReference>
<feature type="compositionally biased region" description="Polar residues" evidence="1">
    <location>
        <begin position="209"/>
        <end position="222"/>
    </location>
</feature>
<feature type="region of interest" description="Disordered" evidence="1">
    <location>
        <begin position="205"/>
        <end position="241"/>
    </location>
</feature>
<organism evidence="2 3">
    <name type="scientific">Pristionchus mayeri</name>
    <dbReference type="NCBI Taxonomy" id="1317129"/>
    <lineage>
        <taxon>Eukaryota</taxon>
        <taxon>Metazoa</taxon>
        <taxon>Ecdysozoa</taxon>
        <taxon>Nematoda</taxon>
        <taxon>Chromadorea</taxon>
        <taxon>Rhabditida</taxon>
        <taxon>Rhabditina</taxon>
        <taxon>Diplogasteromorpha</taxon>
        <taxon>Diplogasteroidea</taxon>
        <taxon>Neodiplogasteridae</taxon>
        <taxon>Pristionchus</taxon>
    </lineage>
</organism>
<gene>
    <name evidence="2" type="ORF">PMAYCL1PPCAC_00654</name>
</gene>
<evidence type="ECO:0000256" key="1">
    <source>
        <dbReference type="SAM" id="MobiDB-lite"/>
    </source>
</evidence>
<comment type="caution">
    <text evidence="2">The sequence shown here is derived from an EMBL/GenBank/DDBJ whole genome shotgun (WGS) entry which is preliminary data.</text>
</comment>
<evidence type="ECO:0000313" key="3">
    <source>
        <dbReference type="Proteomes" id="UP001328107"/>
    </source>
</evidence>
<name>A0AAN4YZA0_9BILA</name>
<dbReference type="SUPFAM" id="SSF56672">
    <property type="entry name" value="DNA/RNA polymerases"/>
    <property type="match status" value="1"/>
</dbReference>
<reference evidence="3" key="1">
    <citation type="submission" date="2022-10" db="EMBL/GenBank/DDBJ databases">
        <title>Genome assembly of Pristionchus species.</title>
        <authorList>
            <person name="Yoshida K."/>
            <person name="Sommer R.J."/>
        </authorList>
    </citation>
    <scope>NUCLEOTIDE SEQUENCE [LARGE SCALE GENOMIC DNA]</scope>
    <source>
        <strain evidence="3">RS5460</strain>
    </source>
</reference>
<evidence type="ECO:0008006" key="4">
    <source>
        <dbReference type="Google" id="ProtNLM"/>
    </source>
</evidence>
<dbReference type="PANTHER" id="PTHR22955">
    <property type="entry name" value="RETROTRANSPOSON"/>
    <property type="match status" value="1"/>
</dbReference>
<dbReference type="EMBL" id="BTRK01000001">
    <property type="protein sequence ID" value="GMR30459.1"/>
    <property type="molecule type" value="Genomic_DNA"/>
</dbReference>
<accession>A0AAN4YZA0</accession>
<keyword evidence="3" id="KW-1185">Reference proteome</keyword>